<dbReference type="eggNOG" id="ENOG502QVUM">
    <property type="taxonomic scope" value="Eukaryota"/>
</dbReference>
<dbReference type="PANTHER" id="PTHR10009">
    <property type="entry name" value="PROTEIN YELLOW-RELATED"/>
    <property type="match status" value="1"/>
</dbReference>
<evidence type="ECO:0008006" key="7">
    <source>
        <dbReference type="Google" id="ProtNLM"/>
    </source>
</evidence>
<dbReference type="InterPro" id="IPR011042">
    <property type="entry name" value="6-blade_b-propeller_TolB-like"/>
</dbReference>
<name>A0A0W0FDW6_MONRR</name>
<reference evidence="5 6" key="1">
    <citation type="submission" date="2015-12" db="EMBL/GenBank/DDBJ databases">
        <title>Draft genome sequence of Moniliophthora roreri, the causal agent of frosty pod rot of cacao.</title>
        <authorList>
            <person name="Aime M.C."/>
            <person name="Diaz-Valderrama J.R."/>
            <person name="Kijpornyongpan T."/>
            <person name="Phillips-Mora W."/>
        </authorList>
    </citation>
    <scope>NUCLEOTIDE SEQUENCE [LARGE SCALE GENOMIC DNA]</scope>
    <source>
        <strain evidence="5 6">MCA 2952</strain>
    </source>
</reference>
<feature type="signal peptide" evidence="4">
    <location>
        <begin position="1"/>
        <end position="18"/>
    </location>
</feature>
<protein>
    <recommendedName>
        <fullName evidence="7">Major royal jelly protein</fullName>
    </recommendedName>
</protein>
<comment type="caution">
    <text evidence="5">The sequence shown here is derived from an EMBL/GenBank/DDBJ whole genome shotgun (WGS) entry which is preliminary data.</text>
</comment>
<feature type="chain" id="PRO_5006901686" description="Major royal jelly protein" evidence="4">
    <location>
        <begin position="19"/>
        <end position="424"/>
    </location>
</feature>
<comment type="similarity">
    <text evidence="2">Belongs to the major royal jelly protein family.</text>
</comment>
<dbReference type="GO" id="GO:0005576">
    <property type="term" value="C:extracellular region"/>
    <property type="evidence" value="ECO:0007669"/>
    <property type="project" value="UniProtKB-SubCell"/>
</dbReference>
<dbReference type="AlphaFoldDB" id="A0A0W0FDW6"/>
<dbReference type="SUPFAM" id="SSF63829">
    <property type="entry name" value="Calcium-dependent phosphotriesterase"/>
    <property type="match status" value="1"/>
</dbReference>
<evidence type="ECO:0000256" key="4">
    <source>
        <dbReference type="SAM" id="SignalP"/>
    </source>
</evidence>
<accession>A0A0W0FDW6</accession>
<keyword evidence="3" id="KW-0964">Secreted</keyword>
<dbReference type="Gene3D" id="2.120.10.30">
    <property type="entry name" value="TolB, C-terminal domain"/>
    <property type="match status" value="1"/>
</dbReference>
<dbReference type="Pfam" id="PF03022">
    <property type="entry name" value="MRJP"/>
    <property type="match status" value="1"/>
</dbReference>
<comment type="subcellular location">
    <subcellularLocation>
        <location evidence="1">Secreted</location>
    </subcellularLocation>
</comment>
<evidence type="ECO:0000256" key="3">
    <source>
        <dbReference type="ARBA" id="ARBA00022525"/>
    </source>
</evidence>
<evidence type="ECO:0000313" key="5">
    <source>
        <dbReference type="EMBL" id="KTB34526.1"/>
    </source>
</evidence>
<organism evidence="5 6">
    <name type="scientific">Moniliophthora roreri</name>
    <name type="common">Frosty pod rot fungus</name>
    <name type="synonym">Monilia roreri</name>
    <dbReference type="NCBI Taxonomy" id="221103"/>
    <lineage>
        <taxon>Eukaryota</taxon>
        <taxon>Fungi</taxon>
        <taxon>Dikarya</taxon>
        <taxon>Basidiomycota</taxon>
        <taxon>Agaricomycotina</taxon>
        <taxon>Agaricomycetes</taxon>
        <taxon>Agaricomycetidae</taxon>
        <taxon>Agaricales</taxon>
        <taxon>Marasmiineae</taxon>
        <taxon>Marasmiaceae</taxon>
        <taxon>Moniliophthora</taxon>
    </lineage>
</organism>
<evidence type="ECO:0000256" key="2">
    <source>
        <dbReference type="ARBA" id="ARBA00009127"/>
    </source>
</evidence>
<evidence type="ECO:0000256" key="1">
    <source>
        <dbReference type="ARBA" id="ARBA00004613"/>
    </source>
</evidence>
<dbReference type="Proteomes" id="UP000054988">
    <property type="component" value="Unassembled WGS sequence"/>
</dbReference>
<gene>
    <name evidence="5" type="ORF">WG66_12911</name>
</gene>
<proteinExistence type="inferred from homology"/>
<sequence>MKASKIFLQLLGISVSIAVDFAPLDTKPGLIDNGTFGPPVEVVHLFEDQPPIGITVGKSGRAFVNFNRGDLSTNPFTVGEIVNATSETPFPSLDFNTPPAGLVDSFSGMTFGSNDSSHFINVQAVVFDPKGRLWAMDTGRPVLEGGDNPPSAPGGPKLMGFDLDNEANATTPFKTITFTEDVLPALGYLNDIRFDLSPNLTASGEGIAYIADSGAHGIIVVDLGTGESWRHLDQLQQVSPVSHFLPVLFGTPTYQSSRLHPAFHWETVAGGGIDGFAISADGRFLYFTPIASRDLYRVETAPLRVNPANDPFAFIRAAQSVQFLGQMGGAADGFETDSTGLIYLSQPEHNSINTFNPETGLIELFVRDPMLAWPDTLSVADDGFLYMTVNQLWLSPVYQNGTDKRVKPFALIRVPIPGSPVRLM</sequence>
<dbReference type="PANTHER" id="PTHR10009:SF18">
    <property type="entry name" value="PROTEIN YELLOW-LIKE PROTEIN"/>
    <property type="match status" value="1"/>
</dbReference>
<dbReference type="EMBL" id="LATX01002067">
    <property type="protein sequence ID" value="KTB34526.1"/>
    <property type="molecule type" value="Genomic_DNA"/>
</dbReference>
<dbReference type="InterPro" id="IPR017996">
    <property type="entry name" value="MRJP/yellow-related"/>
</dbReference>
<keyword evidence="4" id="KW-0732">Signal</keyword>
<evidence type="ECO:0000313" key="6">
    <source>
        <dbReference type="Proteomes" id="UP000054988"/>
    </source>
</evidence>